<dbReference type="Gene3D" id="1.10.287.110">
    <property type="entry name" value="DnaJ domain"/>
    <property type="match status" value="1"/>
</dbReference>
<dbReference type="InterPro" id="IPR036869">
    <property type="entry name" value="J_dom_sf"/>
</dbReference>
<dbReference type="GO" id="GO:0016558">
    <property type="term" value="P:protein import into peroxisome matrix"/>
    <property type="evidence" value="ECO:0007669"/>
    <property type="project" value="TreeGrafter"/>
</dbReference>
<dbReference type="AlphaFoldDB" id="Q6BQR2"/>
<dbReference type="FunFam" id="1.10.287.110:FF:000028">
    <property type="entry name" value="DnaJ domain protein"/>
    <property type="match status" value="1"/>
</dbReference>
<dbReference type="eggNOG" id="KOG0691">
    <property type="taxonomic scope" value="Eukaryota"/>
</dbReference>
<keyword evidence="1" id="KW-0143">Chaperone</keyword>
<sequence length="451" mass="50683">MIKDTKYYDILGVEPTATDVELKKAYRKQAIKCHPDKNGNDPDAAAKFQELGEAYGILQDKEKRALYDEMGVEGMQSNNVAGEADIDPAEFFSMIFGGEVFKDWIGELSMLNEVSKTADILGDEEGTESESQTADSTTATSEVATQSESASDVTKTNEEKDDILSTEAINKKKKQKMTQHQREEILKLHEETKKAQEERVRVLSENLLSRIEQYTSASTNQDSLDRFKTKLNEELEDLKIESFGIELLHLIGKIYTNQAHATINSCKTFGVSKIFSSVKSKTNSFKNGFSILKTALDAQASVEAMVREQEDIQEAIEKGEELSDSQKHRQVEMERLITGKVLAAAWASTKFEVTGILNKVCTRVLNDKSLGKKVRISRSQAVLYIGETMLKVQRSPEEAEDARIFEEMMADATAKKSTKRNKKSKVSDRDIEEFMTNVNEVHEVNEPEDIK</sequence>
<reference evidence="4 5" key="1">
    <citation type="journal article" date="2004" name="Nature">
        <title>Genome evolution in yeasts.</title>
        <authorList>
            <consortium name="Genolevures"/>
            <person name="Dujon B."/>
            <person name="Sherman D."/>
            <person name="Fischer G."/>
            <person name="Durrens P."/>
            <person name="Casaregola S."/>
            <person name="Lafontaine I."/>
            <person name="de Montigny J."/>
            <person name="Marck C."/>
            <person name="Neuveglise C."/>
            <person name="Talla E."/>
            <person name="Goffard N."/>
            <person name="Frangeul L."/>
            <person name="Aigle M."/>
            <person name="Anthouard V."/>
            <person name="Babour A."/>
            <person name="Barbe V."/>
            <person name="Barnay S."/>
            <person name="Blanchin S."/>
            <person name="Beckerich J.M."/>
            <person name="Beyne E."/>
            <person name="Bleykasten C."/>
            <person name="Boisrame A."/>
            <person name="Boyer J."/>
            <person name="Cattolico L."/>
            <person name="Confanioleri F."/>
            <person name="de Daruvar A."/>
            <person name="Despons L."/>
            <person name="Fabre E."/>
            <person name="Fairhead C."/>
            <person name="Ferry-Dumazet H."/>
            <person name="Groppi A."/>
            <person name="Hantraye F."/>
            <person name="Hennequin C."/>
            <person name="Jauniaux N."/>
            <person name="Joyet P."/>
            <person name="Kachouri R."/>
            <person name="Kerrest A."/>
            <person name="Koszul R."/>
            <person name="Lemaire M."/>
            <person name="Lesur I."/>
            <person name="Ma L."/>
            <person name="Muller H."/>
            <person name="Nicaud J.M."/>
            <person name="Nikolski M."/>
            <person name="Oztas S."/>
            <person name="Ozier-Kalogeropoulos O."/>
            <person name="Pellenz S."/>
            <person name="Potier S."/>
            <person name="Richard G.F."/>
            <person name="Straub M.L."/>
            <person name="Suleau A."/>
            <person name="Swennene D."/>
            <person name="Tekaia F."/>
            <person name="Wesolowski-Louvel M."/>
            <person name="Westhof E."/>
            <person name="Wirth B."/>
            <person name="Zeniou-Meyer M."/>
            <person name="Zivanovic I."/>
            <person name="Bolotin-Fukuhara M."/>
            <person name="Thierry A."/>
            <person name="Bouchier C."/>
            <person name="Caudron B."/>
            <person name="Scarpelli C."/>
            <person name="Gaillardin C."/>
            <person name="Weissenbach J."/>
            <person name="Wincker P."/>
            <person name="Souciet J.L."/>
        </authorList>
    </citation>
    <scope>NUCLEOTIDE SEQUENCE [LARGE SCALE GENOMIC DNA]</scope>
    <source>
        <strain evidence="5">ATCC 36239 / CBS 767 / BCRC 21394 / JCM 1990 / NBRC 0083 / IGC 2968</strain>
    </source>
</reference>
<dbReference type="InterPro" id="IPR026894">
    <property type="entry name" value="DnaJ_X"/>
</dbReference>
<dbReference type="FunCoup" id="Q6BQR2">
    <property type="interactions" value="199"/>
</dbReference>
<dbReference type="PANTHER" id="PTHR45006:SF1">
    <property type="entry name" value="DNAJ-LIKE PROTEIN 1"/>
    <property type="match status" value="1"/>
</dbReference>
<proteinExistence type="predicted"/>
<dbReference type="RefSeq" id="XP_459458.2">
    <property type="nucleotide sequence ID" value="XM_459458.1"/>
</dbReference>
<dbReference type="PROSITE" id="PS50076">
    <property type="entry name" value="DNAJ_2"/>
    <property type="match status" value="1"/>
</dbReference>
<dbReference type="CDD" id="cd06257">
    <property type="entry name" value="DnaJ"/>
    <property type="match status" value="1"/>
</dbReference>
<organism evidence="4 5">
    <name type="scientific">Debaryomyces hansenii (strain ATCC 36239 / CBS 767 / BCRC 21394 / JCM 1990 / NBRC 0083 / IGC 2968)</name>
    <name type="common">Yeast</name>
    <name type="synonym">Torulaspora hansenii</name>
    <dbReference type="NCBI Taxonomy" id="284592"/>
    <lineage>
        <taxon>Eukaryota</taxon>
        <taxon>Fungi</taxon>
        <taxon>Dikarya</taxon>
        <taxon>Ascomycota</taxon>
        <taxon>Saccharomycotina</taxon>
        <taxon>Pichiomycetes</taxon>
        <taxon>Debaryomycetaceae</taxon>
        <taxon>Debaryomyces</taxon>
    </lineage>
</organism>
<feature type="domain" description="J" evidence="3">
    <location>
        <begin position="6"/>
        <end position="71"/>
    </location>
</feature>
<dbReference type="Pfam" id="PF00226">
    <property type="entry name" value="DnaJ"/>
    <property type="match status" value="1"/>
</dbReference>
<dbReference type="OrthoDB" id="552049at2759"/>
<dbReference type="InterPro" id="IPR001623">
    <property type="entry name" value="DnaJ_domain"/>
</dbReference>
<name>Q6BQR2_DEBHA</name>
<evidence type="ECO:0000256" key="1">
    <source>
        <dbReference type="ARBA" id="ARBA00023186"/>
    </source>
</evidence>
<dbReference type="GO" id="GO:1901981">
    <property type="term" value="F:phosphatidylinositol phosphate binding"/>
    <property type="evidence" value="ECO:0007669"/>
    <property type="project" value="EnsemblFungi"/>
</dbReference>
<dbReference type="HOGENOM" id="CLU_025145_3_1_1"/>
<feature type="compositionally biased region" description="Polar residues" evidence="2">
    <location>
        <begin position="129"/>
        <end position="154"/>
    </location>
</feature>
<keyword evidence="5" id="KW-1185">Reference proteome</keyword>
<dbReference type="Proteomes" id="UP000000599">
    <property type="component" value="Chromosome E"/>
</dbReference>
<dbReference type="VEuPathDB" id="FungiDB:DEHA2E02970g"/>
<dbReference type="GO" id="GO:0005829">
    <property type="term" value="C:cytosol"/>
    <property type="evidence" value="ECO:0007669"/>
    <property type="project" value="EnsemblFungi"/>
</dbReference>
<dbReference type="GeneID" id="2902216"/>
<dbReference type="EMBL" id="CR382137">
    <property type="protein sequence ID" value="CAG87674.2"/>
    <property type="molecule type" value="Genomic_DNA"/>
</dbReference>
<dbReference type="GO" id="GO:0005886">
    <property type="term" value="C:plasma membrane"/>
    <property type="evidence" value="ECO:0007669"/>
    <property type="project" value="EnsemblFungi"/>
</dbReference>
<dbReference type="InParanoid" id="Q6BQR2"/>
<dbReference type="InterPro" id="IPR052814">
    <property type="entry name" value="Peroxisomal_DnaJ"/>
</dbReference>
<feature type="region of interest" description="Disordered" evidence="2">
    <location>
        <begin position="122"/>
        <end position="162"/>
    </location>
</feature>
<dbReference type="PANTHER" id="PTHR45006">
    <property type="entry name" value="DNAJ-LIKE PROTEIN 1"/>
    <property type="match status" value="1"/>
</dbReference>
<evidence type="ECO:0000256" key="2">
    <source>
        <dbReference type="SAM" id="MobiDB-lite"/>
    </source>
</evidence>
<dbReference type="STRING" id="284592.Q6BQR2"/>
<dbReference type="PRINTS" id="PR00625">
    <property type="entry name" value="JDOMAIN"/>
</dbReference>
<evidence type="ECO:0000313" key="5">
    <source>
        <dbReference type="Proteomes" id="UP000000599"/>
    </source>
</evidence>
<dbReference type="SMART" id="SM00271">
    <property type="entry name" value="DnaJ"/>
    <property type="match status" value="1"/>
</dbReference>
<dbReference type="KEGG" id="dha:DEHA2E02970g"/>
<accession>Q6BQR2</accession>
<dbReference type="Pfam" id="PF14308">
    <property type="entry name" value="DnaJ-X"/>
    <property type="match status" value="1"/>
</dbReference>
<protein>
    <submittedName>
        <fullName evidence="4">DEHA2E02970p</fullName>
    </submittedName>
</protein>
<dbReference type="SUPFAM" id="SSF46565">
    <property type="entry name" value="Chaperone J-domain"/>
    <property type="match status" value="1"/>
</dbReference>
<evidence type="ECO:0000259" key="3">
    <source>
        <dbReference type="PROSITE" id="PS50076"/>
    </source>
</evidence>
<dbReference type="OMA" id="DMKIESF"/>
<gene>
    <name evidence="4" type="ordered locus">DEHA2E02970g</name>
</gene>
<evidence type="ECO:0000313" key="4">
    <source>
        <dbReference type="EMBL" id="CAG87674.2"/>
    </source>
</evidence>